<evidence type="ECO:0000313" key="1">
    <source>
        <dbReference type="EMBL" id="KAH6640176.1"/>
    </source>
</evidence>
<organism evidence="1 2">
    <name type="scientific">Chaetomium tenue</name>
    <dbReference type="NCBI Taxonomy" id="1854479"/>
    <lineage>
        <taxon>Eukaryota</taxon>
        <taxon>Fungi</taxon>
        <taxon>Dikarya</taxon>
        <taxon>Ascomycota</taxon>
        <taxon>Pezizomycotina</taxon>
        <taxon>Sordariomycetes</taxon>
        <taxon>Sordariomycetidae</taxon>
        <taxon>Sordariales</taxon>
        <taxon>Chaetomiaceae</taxon>
        <taxon>Chaetomium</taxon>
    </lineage>
</organism>
<evidence type="ECO:0000313" key="2">
    <source>
        <dbReference type="Proteomes" id="UP000724584"/>
    </source>
</evidence>
<gene>
    <name evidence="1" type="ORF">F5144DRAFT_609231</name>
</gene>
<keyword evidence="2" id="KW-1185">Reference proteome</keyword>
<proteinExistence type="predicted"/>
<dbReference type="Proteomes" id="UP000724584">
    <property type="component" value="Unassembled WGS sequence"/>
</dbReference>
<accession>A0ACB7PIF9</accession>
<protein>
    <submittedName>
        <fullName evidence="1">Uncharacterized protein</fullName>
    </submittedName>
</protein>
<reference evidence="1 2" key="1">
    <citation type="journal article" date="2021" name="Nat. Commun.">
        <title>Genetic determinants of endophytism in the Arabidopsis root mycobiome.</title>
        <authorList>
            <person name="Mesny F."/>
            <person name="Miyauchi S."/>
            <person name="Thiergart T."/>
            <person name="Pickel B."/>
            <person name="Atanasova L."/>
            <person name="Karlsson M."/>
            <person name="Huettel B."/>
            <person name="Barry K.W."/>
            <person name="Haridas S."/>
            <person name="Chen C."/>
            <person name="Bauer D."/>
            <person name="Andreopoulos W."/>
            <person name="Pangilinan J."/>
            <person name="LaButti K."/>
            <person name="Riley R."/>
            <person name="Lipzen A."/>
            <person name="Clum A."/>
            <person name="Drula E."/>
            <person name="Henrissat B."/>
            <person name="Kohler A."/>
            <person name="Grigoriev I.V."/>
            <person name="Martin F.M."/>
            <person name="Hacquard S."/>
        </authorList>
    </citation>
    <scope>NUCLEOTIDE SEQUENCE [LARGE SCALE GENOMIC DNA]</scope>
    <source>
        <strain evidence="1 2">MPI-SDFR-AT-0079</strain>
    </source>
</reference>
<name>A0ACB7PIF9_9PEZI</name>
<sequence length="475" mass="52869">MDGGICDPTLHGAVRSYSLLVAEERPGDTLSQALGANASDQALLRLENHKRHVAERWQTFDSEHQHLQLDGVFGEDHGPPRLDGLLRAVQDAEAAWERKKGSGIGKTKQAIENFMGAMNNHSYLFSIIPSGDKYTSLITGVMTSMTKAFVNHKKIAESFSEGLETITKDLETVQASVKISDTLQMRRLVVDLYVALFDFLCDAMDWYKGGGRRRLFGSFRQDYTDNIRKSTGKVKEALTRIRVEAEQATQFRVQDTQQGMLFIRDGIGSMSQEIRIMKQLIFAGDKDRVNPTATRASLDDLDESSLLVLGREATRTLVANGESQRAVGCRQPPRHGRTLSGEDDVVELWDDDLSDGADRSHGHASSALGTAFSYTRAGIQDAFAPHLECYLEDGRSEVLTSGGSISTFFLPSEVTQKRAAPWLGRKGFSLQCSTVSQDNSYSCYQRRWIRHHAVSNHMYSKGSMAPYPVPRRHLT</sequence>
<dbReference type="EMBL" id="JAGIZQ010000002">
    <property type="protein sequence ID" value="KAH6640176.1"/>
    <property type="molecule type" value="Genomic_DNA"/>
</dbReference>
<comment type="caution">
    <text evidence="1">The sequence shown here is derived from an EMBL/GenBank/DDBJ whole genome shotgun (WGS) entry which is preliminary data.</text>
</comment>